<feature type="compositionally biased region" description="Polar residues" evidence="1">
    <location>
        <begin position="1"/>
        <end position="12"/>
    </location>
</feature>
<accession>A0ABV0NN33</accession>
<dbReference type="PANTHER" id="PTHR14709">
    <property type="entry name" value="GLUTAMINE AND SERINE-RICH PROTEIN 1-RELATED"/>
    <property type="match status" value="1"/>
</dbReference>
<evidence type="ECO:0000256" key="1">
    <source>
        <dbReference type="SAM" id="MobiDB-lite"/>
    </source>
</evidence>
<organism evidence="2 3">
    <name type="scientific">Goodea atripinnis</name>
    <dbReference type="NCBI Taxonomy" id="208336"/>
    <lineage>
        <taxon>Eukaryota</taxon>
        <taxon>Metazoa</taxon>
        <taxon>Chordata</taxon>
        <taxon>Craniata</taxon>
        <taxon>Vertebrata</taxon>
        <taxon>Euteleostomi</taxon>
        <taxon>Actinopterygii</taxon>
        <taxon>Neopterygii</taxon>
        <taxon>Teleostei</taxon>
        <taxon>Neoteleostei</taxon>
        <taxon>Acanthomorphata</taxon>
        <taxon>Ovalentaria</taxon>
        <taxon>Atherinomorphae</taxon>
        <taxon>Cyprinodontiformes</taxon>
        <taxon>Goodeidae</taxon>
        <taxon>Goodea</taxon>
    </lineage>
</organism>
<feature type="region of interest" description="Disordered" evidence="1">
    <location>
        <begin position="1"/>
        <end position="59"/>
    </location>
</feature>
<gene>
    <name evidence="2" type="ORF">GOODEAATRI_021200</name>
</gene>
<feature type="compositionally biased region" description="Polar residues" evidence="1">
    <location>
        <begin position="34"/>
        <end position="44"/>
    </location>
</feature>
<protein>
    <submittedName>
        <fullName evidence="2">Uncharacterized protein</fullName>
    </submittedName>
</protein>
<keyword evidence="3" id="KW-1185">Reference proteome</keyword>
<name>A0ABV0NN33_9TELE</name>
<sequence>MTDSLVYGSSRSSHPDSELLHRQAYGPPHPLQGYATNPGSSRQSGAWGPPGRTLGKDLI</sequence>
<proteinExistence type="predicted"/>
<feature type="non-terminal residue" evidence="2">
    <location>
        <position position="59"/>
    </location>
</feature>
<evidence type="ECO:0000313" key="3">
    <source>
        <dbReference type="Proteomes" id="UP001476798"/>
    </source>
</evidence>
<comment type="caution">
    <text evidence="2">The sequence shown here is derived from an EMBL/GenBank/DDBJ whole genome shotgun (WGS) entry which is preliminary data.</text>
</comment>
<dbReference type="Proteomes" id="UP001476798">
    <property type="component" value="Unassembled WGS sequence"/>
</dbReference>
<reference evidence="2 3" key="1">
    <citation type="submission" date="2021-06" db="EMBL/GenBank/DDBJ databases">
        <authorList>
            <person name="Palmer J.M."/>
        </authorList>
    </citation>
    <scope>NUCLEOTIDE SEQUENCE [LARGE SCALE GENOMIC DNA]</scope>
    <source>
        <strain evidence="2 3">GA_2019</strain>
        <tissue evidence="2">Muscle</tissue>
    </source>
</reference>
<dbReference type="EMBL" id="JAHRIO010042023">
    <property type="protein sequence ID" value="MEQ2172451.1"/>
    <property type="molecule type" value="Genomic_DNA"/>
</dbReference>
<evidence type="ECO:0000313" key="2">
    <source>
        <dbReference type="EMBL" id="MEQ2172451.1"/>
    </source>
</evidence>
<dbReference type="InterPro" id="IPR052466">
    <property type="entry name" value="DNA_MethProtect_Complex"/>
</dbReference>
<dbReference type="PANTHER" id="PTHR14709:SF1">
    <property type="entry name" value="PROLINE-RICH PROTEIN 12"/>
    <property type="match status" value="1"/>
</dbReference>